<gene>
    <name evidence="1" type="ORF">AB0E61_10420</name>
</gene>
<accession>A0ABV2YXM9</accession>
<keyword evidence="2" id="KW-1185">Reference proteome</keyword>
<comment type="caution">
    <text evidence="1">The sequence shown here is derived from an EMBL/GenBank/DDBJ whole genome shotgun (WGS) entry which is preliminary data.</text>
</comment>
<proteinExistence type="predicted"/>
<name>A0ABV2YXM9_9ACTN</name>
<evidence type="ECO:0000313" key="1">
    <source>
        <dbReference type="EMBL" id="MEU3710505.1"/>
    </source>
</evidence>
<dbReference type="EMBL" id="JBEZVI010000006">
    <property type="protein sequence ID" value="MEU3710505.1"/>
    <property type="molecule type" value="Genomic_DNA"/>
</dbReference>
<reference evidence="1 2" key="1">
    <citation type="submission" date="2024-06" db="EMBL/GenBank/DDBJ databases">
        <title>The Natural Products Discovery Center: Release of the First 8490 Sequenced Strains for Exploring Actinobacteria Biosynthetic Diversity.</title>
        <authorList>
            <person name="Kalkreuter E."/>
            <person name="Kautsar S.A."/>
            <person name="Yang D."/>
            <person name="Bader C.D."/>
            <person name="Teijaro C.N."/>
            <person name="Fluegel L."/>
            <person name="Davis C.M."/>
            <person name="Simpson J.R."/>
            <person name="Lauterbach L."/>
            <person name="Steele A.D."/>
            <person name="Gui C."/>
            <person name="Meng S."/>
            <person name="Li G."/>
            <person name="Viehrig K."/>
            <person name="Ye F."/>
            <person name="Su P."/>
            <person name="Kiefer A.F."/>
            <person name="Nichols A."/>
            <person name="Cepeda A.J."/>
            <person name="Yan W."/>
            <person name="Fan B."/>
            <person name="Jiang Y."/>
            <person name="Adhikari A."/>
            <person name="Zheng C.-J."/>
            <person name="Schuster L."/>
            <person name="Cowan T.M."/>
            <person name="Smanski M.J."/>
            <person name="Chevrette M.G."/>
            <person name="De Carvalho L.P.S."/>
            <person name="Shen B."/>
        </authorList>
    </citation>
    <scope>NUCLEOTIDE SEQUENCE [LARGE SCALE GENOMIC DNA]</scope>
    <source>
        <strain evidence="1 2">NPDC033039</strain>
    </source>
</reference>
<sequence length="73" mass="8204">MTAEQHDFFGEFEAYVVGREAARWQAELDRRLARLGEQLADVAAQAAVELPEAGRAWFLRRVREVTTEARAGG</sequence>
<dbReference type="RefSeq" id="WP_030284440.1">
    <property type="nucleotide sequence ID" value="NZ_JBEZVI010000006.1"/>
</dbReference>
<organism evidence="1 2">
    <name type="scientific">Streptomyces catenulae</name>
    <dbReference type="NCBI Taxonomy" id="66875"/>
    <lineage>
        <taxon>Bacteria</taxon>
        <taxon>Bacillati</taxon>
        <taxon>Actinomycetota</taxon>
        <taxon>Actinomycetes</taxon>
        <taxon>Kitasatosporales</taxon>
        <taxon>Streptomycetaceae</taxon>
        <taxon>Streptomyces</taxon>
    </lineage>
</organism>
<dbReference type="Proteomes" id="UP001550853">
    <property type="component" value="Unassembled WGS sequence"/>
</dbReference>
<evidence type="ECO:0000313" key="2">
    <source>
        <dbReference type="Proteomes" id="UP001550853"/>
    </source>
</evidence>
<protein>
    <submittedName>
        <fullName evidence="1">Uncharacterized protein</fullName>
    </submittedName>
</protein>